<accession>A0AAP5J881</accession>
<comment type="caution">
    <text evidence="3">The sequence shown here is derived from an EMBL/GenBank/DDBJ whole genome shotgun (WGS) entry which is preliminary data.</text>
</comment>
<evidence type="ECO:0000313" key="4">
    <source>
        <dbReference type="Proteomes" id="UP001184693"/>
    </source>
</evidence>
<protein>
    <submittedName>
        <fullName evidence="3">G5 domain-containing protein</fullName>
    </submittedName>
</protein>
<dbReference type="EMBL" id="JAVPGZ010000192">
    <property type="protein sequence ID" value="MDS8038570.1"/>
    <property type="molecule type" value="Genomic_DNA"/>
</dbReference>
<proteinExistence type="predicted"/>
<sequence length="103" mass="11443">MKVPAKSKVEEVLVPFATKYEADNDLSAGQEQEITLGKNGKTVTTITYNVDGKSGQVTESTLSQKKTLKQELLKKEPSPKFLSKKFQSKQNISMAQLLIKVKK</sequence>
<feature type="domain" description="G5" evidence="2">
    <location>
        <begin position="1"/>
        <end position="88"/>
    </location>
</feature>
<evidence type="ECO:0000313" key="3">
    <source>
        <dbReference type="EMBL" id="MDS8038570.1"/>
    </source>
</evidence>
<evidence type="ECO:0000256" key="1">
    <source>
        <dbReference type="ARBA" id="ARBA00022729"/>
    </source>
</evidence>
<dbReference type="InterPro" id="IPR011098">
    <property type="entry name" value="G5_dom"/>
</dbReference>
<evidence type="ECO:0000259" key="2">
    <source>
        <dbReference type="PROSITE" id="PS51109"/>
    </source>
</evidence>
<keyword evidence="1" id="KW-0732">Signal</keyword>
<dbReference type="Pfam" id="PF07501">
    <property type="entry name" value="G5"/>
    <property type="match status" value="1"/>
</dbReference>
<dbReference type="PROSITE" id="PS51109">
    <property type="entry name" value="G5"/>
    <property type="match status" value="1"/>
</dbReference>
<reference evidence="3" key="1">
    <citation type="submission" date="2023-06" db="EMBL/GenBank/DDBJ databases">
        <title>PCVPA Blantyre Malawi Pneumococcal carriage surveillance isolates.</title>
        <authorList>
            <person name="Obolski U."/>
            <person name="Swarthout T.D."/>
            <person name="Kalizang'Oma A."/>
            <person name="Mwalukomo T.S."/>
            <person name="Cave R."/>
            <person name="Brown C."/>
            <person name="Cornick J."/>
            <person name="Kamng'Ona A."/>
            <person name="Msefula J."/>
            <person name="French N."/>
            <person name="Hyderman R."/>
        </authorList>
    </citation>
    <scope>NUCLEOTIDE SEQUENCE</scope>
    <source>
        <strain evidence="3">BVY8TH</strain>
    </source>
</reference>
<gene>
    <name evidence="3" type="ORF">RLG82_06090</name>
</gene>
<dbReference type="RefSeq" id="WP_269472090.1">
    <property type="nucleotide sequence ID" value="NZ_CFFQ01000006.1"/>
</dbReference>
<dbReference type="Proteomes" id="UP001184693">
    <property type="component" value="Unassembled WGS sequence"/>
</dbReference>
<name>A0AAP5J881_STREE</name>
<dbReference type="Gene3D" id="2.20.230.10">
    <property type="entry name" value="Resuscitation-promoting factor rpfb"/>
    <property type="match status" value="1"/>
</dbReference>
<dbReference type="AlphaFoldDB" id="A0AAP5J881"/>
<organism evidence="3 4">
    <name type="scientific">Streptococcus pneumoniae</name>
    <dbReference type="NCBI Taxonomy" id="1313"/>
    <lineage>
        <taxon>Bacteria</taxon>
        <taxon>Bacillati</taxon>
        <taxon>Bacillota</taxon>
        <taxon>Bacilli</taxon>
        <taxon>Lactobacillales</taxon>
        <taxon>Streptococcaceae</taxon>
        <taxon>Streptococcus</taxon>
    </lineage>
</organism>